<accession>Q1Q761</accession>
<dbReference type="EMBL" id="CP049055">
    <property type="protein sequence ID" value="QII11977.1"/>
    <property type="molecule type" value="Genomic_DNA"/>
</dbReference>
<name>Q1Q761_KUEST</name>
<feature type="transmembrane region" description="Helical" evidence="1">
    <location>
        <begin position="48"/>
        <end position="75"/>
    </location>
</feature>
<dbReference type="EMBL" id="CT573071">
    <property type="protein sequence ID" value="CAJ73408.1"/>
    <property type="molecule type" value="Genomic_DNA"/>
</dbReference>
<reference evidence="3 6" key="5">
    <citation type="submission" date="2020-02" db="EMBL/GenBank/DDBJ databases">
        <title>Newly sequenced genome of strain CSTR1 showed variability in Candidatus Kuenenia stuttgartiensis genomes.</title>
        <authorList>
            <person name="Ding C."/>
            <person name="Adrian L."/>
        </authorList>
    </citation>
    <scope>NUCLEOTIDE SEQUENCE [LARGE SCALE GENOMIC DNA]</scope>
    <source>
        <strain evidence="3 6">CSTR1</strain>
    </source>
</reference>
<protein>
    <submittedName>
        <fullName evidence="2">Uncharacterized protein</fullName>
    </submittedName>
</protein>
<dbReference type="EMBL" id="LT934425">
    <property type="protein sequence ID" value="SOH06463.1"/>
    <property type="molecule type" value="Genomic_DNA"/>
</dbReference>
<keyword evidence="1" id="KW-1133">Transmembrane helix</keyword>
<dbReference type="AlphaFoldDB" id="Q1Q761"/>
<keyword evidence="1" id="KW-0812">Transmembrane</keyword>
<organism evidence="2">
    <name type="scientific">Kuenenia stuttgartiensis</name>
    <dbReference type="NCBI Taxonomy" id="174633"/>
    <lineage>
        <taxon>Bacteria</taxon>
        <taxon>Pseudomonadati</taxon>
        <taxon>Planctomycetota</taxon>
        <taxon>Candidatus Brocadiia</taxon>
        <taxon>Candidatus Brocadiales</taxon>
        <taxon>Candidatus Brocadiaceae</taxon>
        <taxon>Candidatus Kuenenia</taxon>
    </lineage>
</organism>
<reference evidence="4" key="4">
    <citation type="submission" date="2017-10" db="EMBL/GenBank/DDBJ databases">
        <authorList>
            <person name="Banno H."/>
            <person name="Chua N.-H."/>
        </authorList>
    </citation>
    <scope>NUCLEOTIDE SEQUENCE [LARGE SCALE GENOMIC DNA]</scope>
    <source>
        <strain evidence="4">Kuenenia_mbr1_ru-nijmegen</strain>
    </source>
</reference>
<keyword evidence="5" id="KW-1185">Reference proteome</keyword>
<dbReference type="Proteomes" id="UP000501926">
    <property type="component" value="Chromosome"/>
</dbReference>
<evidence type="ECO:0000313" key="4">
    <source>
        <dbReference type="EMBL" id="SOH06463.1"/>
    </source>
</evidence>
<reference evidence="2" key="1">
    <citation type="journal article" date="2006" name="Nature">
        <title>Deciphering the evolution and metabolism of an anammox bacterium from a community genome.</title>
        <authorList>
            <person name="Strous M."/>
            <person name="Pelletier E."/>
            <person name="Mangenot S."/>
            <person name="Rattei T."/>
            <person name="Lehner A."/>
            <person name="Taylor M.W."/>
            <person name="Horn M."/>
            <person name="Daims H."/>
            <person name="Bartol-Mavel D."/>
            <person name="Wincker P."/>
            <person name="Barbe V."/>
            <person name="Fonknechten N."/>
            <person name="Vallenet D."/>
            <person name="Segurens B."/>
            <person name="Schenowitz-Truong C."/>
            <person name="Medigue C."/>
            <person name="Collingro A."/>
            <person name="Snel B."/>
            <person name="Dutilh B.E."/>
            <person name="OpDenCamp H.J.M."/>
            <person name="vanDerDrift C."/>
            <person name="Cirpus I."/>
            <person name="vanDePas-Schoonen K.T."/>
            <person name="Harhangi H.R."/>
            <person name="vanNiftrik L."/>
            <person name="Schmid M."/>
            <person name="Keltjens J."/>
            <person name="vanDeVossenberg J."/>
            <person name="Kartal B."/>
            <person name="Meier H."/>
            <person name="Frishman D."/>
            <person name="Huynen M.A."/>
            <person name="Mewes H."/>
            <person name="Weissenbach J."/>
            <person name="Jetten M.S.M."/>
            <person name="Wagner M."/>
            <person name="LePaslier D."/>
        </authorList>
    </citation>
    <scope>NUCLEOTIDE SEQUENCE</scope>
</reference>
<evidence type="ECO:0000313" key="5">
    <source>
        <dbReference type="Proteomes" id="UP000221734"/>
    </source>
</evidence>
<reference evidence="2" key="2">
    <citation type="submission" date="2006-01" db="EMBL/GenBank/DDBJ databases">
        <authorList>
            <person name="Genoscope"/>
        </authorList>
    </citation>
    <scope>NUCLEOTIDE SEQUENCE</scope>
</reference>
<gene>
    <name evidence="3" type="ORF">KsCSTR_25980</name>
    <name evidence="4" type="ORF">KSMBR1_3991</name>
    <name evidence="2" type="ORF">kuste2659</name>
</gene>
<reference evidence="5" key="3">
    <citation type="submission" date="2017-10" db="EMBL/GenBank/DDBJ databases">
        <authorList>
            <person name="Frank J."/>
        </authorList>
    </citation>
    <scope>NUCLEOTIDE SEQUENCE [LARGE SCALE GENOMIC DNA]</scope>
</reference>
<dbReference type="KEGG" id="kst:KSMBR1_3991"/>
<proteinExistence type="predicted"/>
<keyword evidence="1" id="KW-0472">Membrane</keyword>
<evidence type="ECO:0000256" key="1">
    <source>
        <dbReference type="SAM" id="Phobius"/>
    </source>
</evidence>
<sequence length="79" mass="9309">MVKFIMKQNKNFLASIYERIYSLSWLENKTTKNSLSTDITTRYGYKTIFIVSGCCKCNMMTVFIILIFIKGIIIYKNLF</sequence>
<evidence type="ECO:0000313" key="2">
    <source>
        <dbReference type="EMBL" id="CAJ73408.1"/>
    </source>
</evidence>
<dbReference type="Proteomes" id="UP000221734">
    <property type="component" value="Chromosome Kuenenia_stuttgartiensis_MBR1"/>
</dbReference>
<evidence type="ECO:0000313" key="6">
    <source>
        <dbReference type="Proteomes" id="UP000501926"/>
    </source>
</evidence>
<evidence type="ECO:0000313" key="3">
    <source>
        <dbReference type="EMBL" id="QII11977.1"/>
    </source>
</evidence>